<feature type="chain" id="PRO_5015133961" description="Arabinogalactan peptide, AGP" evidence="2">
    <location>
        <begin position="28"/>
        <end position="73"/>
    </location>
</feature>
<gene>
    <name evidence="3" type="ORF">RchiOBHm_Chr6g0310461</name>
</gene>
<keyword evidence="1" id="KW-0472">Membrane</keyword>
<comment type="caution">
    <text evidence="3">The sequence shown here is derived from an EMBL/GenBank/DDBJ whole genome shotgun (WGS) entry which is preliminary data.</text>
</comment>
<reference evidence="3 4" key="1">
    <citation type="journal article" date="2018" name="Nat. Genet.">
        <title>The Rosa genome provides new insights in the design of modern roses.</title>
        <authorList>
            <person name="Bendahmane M."/>
        </authorList>
    </citation>
    <scope>NUCLEOTIDE SEQUENCE [LARGE SCALE GENOMIC DNA]</scope>
    <source>
        <strain evidence="4">cv. Old Blush</strain>
    </source>
</reference>
<evidence type="ECO:0000313" key="3">
    <source>
        <dbReference type="EMBL" id="PRQ27919.1"/>
    </source>
</evidence>
<dbReference type="Proteomes" id="UP000238479">
    <property type="component" value="Chromosome 6"/>
</dbReference>
<evidence type="ECO:0000313" key="4">
    <source>
        <dbReference type="Proteomes" id="UP000238479"/>
    </source>
</evidence>
<sequence length="73" mass="7135">MAGTKAPVVALVAVLFMVVSLAGVAQAHEGHDHASAPAIPPSTTSPAAFISSSFVSAFIVAAAALVFGSALMV</sequence>
<keyword evidence="1" id="KW-1133">Transmembrane helix</keyword>
<keyword evidence="2" id="KW-0732">Signal</keyword>
<name>A0A2P6Q1B5_ROSCH</name>
<protein>
    <recommendedName>
        <fullName evidence="5">Arabinogalactan peptide, AGP</fullName>
    </recommendedName>
</protein>
<feature type="signal peptide" evidence="2">
    <location>
        <begin position="1"/>
        <end position="27"/>
    </location>
</feature>
<feature type="transmembrane region" description="Helical" evidence="1">
    <location>
        <begin position="51"/>
        <end position="72"/>
    </location>
</feature>
<keyword evidence="4" id="KW-1185">Reference proteome</keyword>
<dbReference type="EMBL" id="PDCK01000044">
    <property type="protein sequence ID" value="PRQ27919.1"/>
    <property type="molecule type" value="Genomic_DNA"/>
</dbReference>
<accession>A0A2P6Q1B5</accession>
<evidence type="ECO:0008006" key="5">
    <source>
        <dbReference type="Google" id="ProtNLM"/>
    </source>
</evidence>
<evidence type="ECO:0000256" key="1">
    <source>
        <dbReference type="SAM" id="Phobius"/>
    </source>
</evidence>
<proteinExistence type="predicted"/>
<evidence type="ECO:0000256" key="2">
    <source>
        <dbReference type="SAM" id="SignalP"/>
    </source>
</evidence>
<keyword evidence="1" id="KW-0812">Transmembrane</keyword>
<dbReference type="Gramene" id="PRQ27919">
    <property type="protein sequence ID" value="PRQ27919"/>
    <property type="gene ID" value="RchiOBHm_Chr6g0310461"/>
</dbReference>
<dbReference type="AlphaFoldDB" id="A0A2P6Q1B5"/>
<organism evidence="3 4">
    <name type="scientific">Rosa chinensis</name>
    <name type="common">China rose</name>
    <dbReference type="NCBI Taxonomy" id="74649"/>
    <lineage>
        <taxon>Eukaryota</taxon>
        <taxon>Viridiplantae</taxon>
        <taxon>Streptophyta</taxon>
        <taxon>Embryophyta</taxon>
        <taxon>Tracheophyta</taxon>
        <taxon>Spermatophyta</taxon>
        <taxon>Magnoliopsida</taxon>
        <taxon>eudicotyledons</taxon>
        <taxon>Gunneridae</taxon>
        <taxon>Pentapetalae</taxon>
        <taxon>rosids</taxon>
        <taxon>fabids</taxon>
        <taxon>Rosales</taxon>
        <taxon>Rosaceae</taxon>
        <taxon>Rosoideae</taxon>
        <taxon>Rosoideae incertae sedis</taxon>
        <taxon>Rosa</taxon>
    </lineage>
</organism>